<feature type="transmembrane region" description="Helical" evidence="4">
    <location>
        <begin position="368"/>
        <end position="390"/>
    </location>
</feature>
<dbReference type="PANTHER" id="PTHR46093:SF18">
    <property type="entry name" value="FIBRONECTIN TYPE-III DOMAIN-CONTAINING PROTEIN"/>
    <property type="match status" value="1"/>
</dbReference>
<evidence type="ECO:0000256" key="1">
    <source>
        <dbReference type="ARBA" id="ARBA00022441"/>
    </source>
</evidence>
<reference evidence="5" key="1">
    <citation type="submission" date="2020-12" db="EMBL/GenBank/DDBJ databases">
        <title>Metabolic potential, ecology and presence of endohyphal bacteria is reflected in genomic diversity of Mucoromycotina.</title>
        <authorList>
            <person name="Muszewska A."/>
            <person name="Okrasinska A."/>
            <person name="Steczkiewicz K."/>
            <person name="Drgas O."/>
            <person name="Orlowska M."/>
            <person name="Perlinska-Lenart U."/>
            <person name="Aleksandrzak-Piekarczyk T."/>
            <person name="Szatraj K."/>
            <person name="Zielenkiewicz U."/>
            <person name="Pilsyk S."/>
            <person name="Malc E."/>
            <person name="Mieczkowski P."/>
            <person name="Kruszewska J.S."/>
            <person name="Biernat P."/>
            <person name="Pawlowska J."/>
        </authorList>
    </citation>
    <scope>NUCLEOTIDE SEQUENCE</scope>
    <source>
        <strain evidence="5">WA0000017839</strain>
    </source>
</reference>
<evidence type="ECO:0000313" key="6">
    <source>
        <dbReference type="Proteomes" id="UP000603453"/>
    </source>
</evidence>
<accession>A0A8H7V1Q8</accession>
<feature type="compositionally biased region" description="Polar residues" evidence="3">
    <location>
        <begin position="341"/>
        <end position="352"/>
    </location>
</feature>
<dbReference type="Pfam" id="PF24681">
    <property type="entry name" value="Kelch_KLHDC2_KLHL20_DRC7"/>
    <property type="match status" value="1"/>
</dbReference>
<dbReference type="Gene3D" id="2.120.10.80">
    <property type="entry name" value="Kelch-type beta propeller"/>
    <property type="match status" value="1"/>
</dbReference>
<evidence type="ECO:0000256" key="2">
    <source>
        <dbReference type="ARBA" id="ARBA00022737"/>
    </source>
</evidence>
<protein>
    <recommendedName>
        <fullName evidence="7">Kelch repeat protein</fullName>
    </recommendedName>
</protein>
<proteinExistence type="predicted"/>
<dbReference type="OrthoDB" id="2363417at2759"/>
<name>A0A8H7V1Q8_9FUNG</name>
<comment type="caution">
    <text evidence="5">The sequence shown here is derived from an EMBL/GenBank/DDBJ whole genome shotgun (WGS) entry which is preliminary data.</text>
</comment>
<dbReference type="EMBL" id="JAEPRD010000048">
    <property type="protein sequence ID" value="KAG2203960.1"/>
    <property type="molecule type" value="Genomic_DNA"/>
</dbReference>
<keyword evidence="1" id="KW-0880">Kelch repeat</keyword>
<dbReference type="InterPro" id="IPR015915">
    <property type="entry name" value="Kelch-typ_b-propeller"/>
</dbReference>
<dbReference type="AlphaFoldDB" id="A0A8H7V1Q8"/>
<feature type="compositionally biased region" description="Polar residues" evidence="3">
    <location>
        <begin position="482"/>
        <end position="499"/>
    </location>
</feature>
<evidence type="ECO:0008006" key="7">
    <source>
        <dbReference type="Google" id="ProtNLM"/>
    </source>
</evidence>
<keyword evidence="2" id="KW-0677">Repeat</keyword>
<evidence type="ECO:0000256" key="4">
    <source>
        <dbReference type="SAM" id="Phobius"/>
    </source>
</evidence>
<evidence type="ECO:0000313" key="5">
    <source>
        <dbReference type="EMBL" id="KAG2203960.1"/>
    </source>
</evidence>
<organism evidence="5 6">
    <name type="scientific">Mucor saturninus</name>
    <dbReference type="NCBI Taxonomy" id="64648"/>
    <lineage>
        <taxon>Eukaryota</taxon>
        <taxon>Fungi</taxon>
        <taxon>Fungi incertae sedis</taxon>
        <taxon>Mucoromycota</taxon>
        <taxon>Mucoromycotina</taxon>
        <taxon>Mucoromycetes</taxon>
        <taxon>Mucorales</taxon>
        <taxon>Mucorineae</taxon>
        <taxon>Mucoraceae</taxon>
        <taxon>Mucor</taxon>
    </lineage>
</organism>
<feature type="region of interest" description="Disordered" evidence="3">
    <location>
        <begin position="482"/>
        <end position="505"/>
    </location>
</feature>
<keyword evidence="4" id="KW-0812">Transmembrane</keyword>
<dbReference type="SUPFAM" id="SSF117281">
    <property type="entry name" value="Kelch motif"/>
    <property type="match status" value="1"/>
</dbReference>
<sequence length="505" mass="55968">MLDIFNSSKSTADQLKDRWETITTNTAGIDLKARDAPQTVQLPDGKTMLMSGGWSSRTSKLSAQTIAFNAENRSWVSYPDYTEAPYGVRQIYHAPSAYVPEYGIAFYGGLESHFNSTYTLPGINVTAYDDIEDNHRQIGYTNLTFLDIRKPSNPWSFYPTQANLPAVFGRYQTSIYDAKSNRIFYFGGRYSIPPSTNNVYYTFANSVTFDLTKGEWGTQEFTGTGPTSRIGHSTTLIGPNKRDVLVYGGEAPSNNGKPLLDYCFTVNLDTNQWTQQIIEAPNNLILMRTQHSAVPVNNDTVFIVFGKDPTDSPTISLVMLNVTNPSKITWLEAYADPNAPVITSPNSNSTSPRESDVPEKKASLSTGAIAGISVGAAVIAIGIASIFFCLSRKRKTENQKLKTEELERQNKDERTEEPVMEVNWDEIDKKYVEVPTGPPVGRYSYSPQLTNDFSTTDNDNDLEAYKHIPAVGKSIVGMQTPDTFDNDLSTRSNITQSLQKPDGGL</sequence>
<evidence type="ECO:0000256" key="3">
    <source>
        <dbReference type="SAM" id="MobiDB-lite"/>
    </source>
</evidence>
<dbReference type="Proteomes" id="UP000603453">
    <property type="component" value="Unassembled WGS sequence"/>
</dbReference>
<feature type="region of interest" description="Disordered" evidence="3">
    <location>
        <begin position="339"/>
        <end position="359"/>
    </location>
</feature>
<dbReference type="PANTHER" id="PTHR46093">
    <property type="entry name" value="ACYL-COA-BINDING DOMAIN-CONTAINING PROTEIN 5"/>
    <property type="match status" value="1"/>
</dbReference>
<keyword evidence="4" id="KW-1133">Transmembrane helix</keyword>
<gene>
    <name evidence="5" type="ORF">INT47_007543</name>
</gene>
<keyword evidence="4" id="KW-0472">Membrane</keyword>
<keyword evidence="6" id="KW-1185">Reference proteome</keyword>